<accession>A0AAD9H4P9</accession>
<dbReference type="AlphaFoldDB" id="A0AAD9H4P9"/>
<feature type="region of interest" description="Disordered" evidence="1">
    <location>
        <begin position="115"/>
        <end position="155"/>
    </location>
</feature>
<protein>
    <submittedName>
        <fullName evidence="2">Uncharacterized protein</fullName>
    </submittedName>
</protein>
<sequence>MLLRRDSTPRTQSHYSGYPARPWQCFGHAVSELYPATLDRCSLMDMPHFILHFRSSGQLHARLVASQIHRPGPYTTIRDARGIRRVQCAACVCTIIHRPSTGRVGHYANPTHRWFSPPTRIMPPPPAHDPTSFMELNRGSDGRQQSFQYQRQRQR</sequence>
<reference evidence="2" key="1">
    <citation type="submission" date="2021-06" db="EMBL/GenBank/DDBJ databases">
        <title>Comparative genomics, transcriptomics and evolutionary studies reveal genomic signatures of adaptation to plant cell wall in hemibiotrophic fungi.</title>
        <authorList>
            <consortium name="DOE Joint Genome Institute"/>
            <person name="Baroncelli R."/>
            <person name="Diaz J.F."/>
            <person name="Benocci T."/>
            <person name="Peng M."/>
            <person name="Battaglia E."/>
            <person name="Haridas S."/>
            <person name="Andreopoulos W."/>
            <person name="Labutti K."/>
            <person name="Pangilinan J."/>
            <person name="Floch G.L."/>
            <person name="Makela M.R."/>
            <person name="Henrissat B."/>
            <person name="Grigoriev I.V."/>
            <person name="Crouch J.A."/>
            <person name="De Vries R.P."/>
            <person name="Sukno S.A."/>
            <person name="Thon M.R."/>
        </authorList>
    </citation>
    <scope>NUCLEOTIDE SEQUENCE</scope>
    <source>
        <strain evidence="2">MAFF235873</strain>
    </source>
</reference>
<feature type="compositionally biased region" description="Low complexity" evidence="1">
    <location>
        <begin position="143"/>
        <end position="155"/>
    </location>
</feature>
<dbReference type="EMBL" id="MU843106">
    <property type="protein sequence ID" value="KAK2021429.1"/>
    <property type="molecule type" value="Genomic_DNA"/>
</dbReference>
<comment type="caution">
    <text evidence="2">The sequence shown here is derived from an EMBL/GenBank/DDBJ whole genome shotgun (WGS) entry which is preliminary data.</text>
</comment>
<evidence type="ECO:0000313" key="2">
    <source>
        <dbReference type="EMBL" id="KAK2021429.1"/>
    </source>
</evidence>
<dbReference type="Proteomes" id="UP001232148">
    <property type="component" value="Unassembled WGS sequence"/>
</dbReference>
<evidence type="ECO:0000256" key="1">
    <source>
        <dbReference type="SAM" id="MobiDB-lite"/>
    </source>
</evidence>
<organism evidence="2 3">
    <name type="scientific">Colletotrichum zoysiae</name>
    <dbReference type="NCBI Taxonomy" id="1216348"/>
    <lineage>
        <taxon>Eukaryota</taxon>
        <taxon>Fungi</taxon>
        <taxon>Dikarya</taxon>
        <taxon>Ascomycota</taxon>
        <taxon>Pezizomycotina</taxon>
        <taxon>Sordariomycetes</taxon>
        <taxon>Hypocreomycetidae</taxon>
        <taxon>Glomerellales</taxon>
        <taxon>Glomerellaceae</taxon>
        <taxon>Colletotrichum</taxon>
        <taxon>Colletotrichum graminicola species complex</taxon>
    </lineage>
</organism>
<gene>
    <name evidence="2" type="ORF">LX32DRAFT_252262</name>
</gene>
<proteinExistence type="predicted"/>
<name>A0AAD9H4P9_9PEZI</name>
<keyword evidence="3" id="KW-1185">Reference proteome</keyword>
<evidence type="ECO:0000313" key="3">
    <source>
        <dbReference type="Proteomes" id="UP001232148"/>
    </source>
</evidence>